<accession>A0A5M9M7F8</accession>
<dbReference type="OrthoDB" id="4511123at2759"/>
<dbReference type="VEuPathDB" id="FungiDB:EYZ11_013387"/>
<evidence type="ECO:0000313" key="2">
    <source>
        <dbReference type="EMBL" id="KAA8642691.1"/>
    </source>
</evidence>
<name>A0A5M9M7F8_9EURO</name>
<feature type="region of interest" description="Disordered" evidence="1">
    <location>
        <begin position="1"/>
        <end position="59"/>
    </location>
</feature>
<protein>
    <submittedName>
        <fullName evidence="2">Uncharacterized protein</fullName>
    </submittedName>
</protein>
<proteinExistence type="predicted"/>
<comment type="caution">
    <text evidence="2">The sequence shown here is derived from an EMBL/GenBank/DDBJ whole genome shotgun (WGS) entry which is preliminary data.</text>
</comment>
<dbReference type="GeneID" id="54332145"/>
<reference evidence="2 3" key="1">
    <citation type="submission" date="2019-08" db="EMBL/GenBank/DDBJ databases">
        <title>The genome sequence of a newly discovered highly antifungal drug resistant Aspergillus species, Aspergillus tanneri NIH 1004.</title>
        <authorList>
            <person name="Mounaud S."/>
            <person name="Singh I."/>
            <person name="Joardar V."/>
            <person name="Pakala S."/>
            <person name="Pakala S."/>
            <person name="Venepally P."/>
            <person name="Chung J.K."/>
            <person name="Losada L."/>
            <person name="Nierman W.C."/>
        </authorList>
    </citation>
    <scope>NUCLEOTIDE SEQUENCE [LARGE SCALE GENOMIC DNA]</scope>
    <source>
        <strain evidence="2 3">NIH1004</strain>
    </source>
</reference>
<dbReference type="EMBL" id="QUQM01000005">
    <property type="protein sequence ID" value="KAA8642691.1"/>
    <property type="molecule type" value="Genomic_DNA"/>
</dbReference>
<evidence type="ECO:0000313" key="3">
    <source>
        <dbReference type="Proteomes" id="UP000324241"/>
    </source>
</evidence>
<feature type="compositionally biased region" description="Low complexity" evidence="1">
    <location>
        <begin position="48"/>
        <end position="58"/>
    </location>
</feature>
<organism evidence="2 3">
    <name type="scientific">Aspergillus tanneri</name>
    <dbReference type="NCBI Taxonomy" id="1220188"/>
    <lineage>
        <taxon>Eukaryota</taxon>
        <taxon>Fungi</taxon>
        <taxon>Dikarya</taxon>
        <taxon>Ascomycota</taxon>
        <taxon>Pezizomycotina</taxon>
        <taxon>Eurotiomycetes</taxon>
        <taxon>Eurotiomycetidae</taxon>
        <taxon>Eurotiales</taxon>
        <taxon>Aspergillaceae</taxon>
        <taxon>Aspergillus</taxon>
        <taxon>Aspergillus subgen. Circumdati</taxon>
    </lineage>
</organism>
<dbReference type="AlphaFoldDB" id="A0A5M9M7F8"/>
<evidence type="ECO:0000256" key="1">
    <source>
        <dbReference type="SAM" id="MobiDB-lite"/>
    </source>
</evidence>
<dbReference type="Proteomes" id="UP000324241">
    <property type="component" value="Unassembled WGS sequence"/>
</dbReference>
<dbReference type="RefSeq" id="XP_033422053.1">
    <property type="nucleotide sequence ID" value="XM_033574035.1"/>
</dbReference>
<feature type="region of interest" description="Disordered" evidence="1">
    <location>
        <begin position="292"/>
        <end position="317"/>
    </location>
</feature>
<gene>
    <name evidence="2" type="ORF">ATNIH1004_009443</name>
</gene>
<sequence length="420" mass="47999">MISEPEIAPSQLDPVTEDNQRIKPNELPARPLRPLAPKPVDAEPIERPTTPLQTPPLTGNHTARWIREIQHLEARGIHRQHPAQEARPDPRLFTDWLRFLDGRYLRVLAEASAPDPGWLQSHPGLQSFWPGALWDDKELVLDKPAGSIQQMSVNILDLVITSFNRVLNRALDSLASTHPPIRRLFRSSSQTGLSAVELDRQQPKTLQRYRRVWRRYLAWMVRGAPLTDQERTEILGLRLDKYKQEHLTRIWDTLQAYLAHPEETLAAGHFLQRMEQTNTRQQAVKRAYNRSNLDTASEPESPIPSMGNGANLDQTSRRGVPQLPPEYQRWLDKMVFSLCISSISTRAIQQTGNKFDSSLVVLTAVLAIYPVHLTVAGPYSYTSDLAAILWISRLLLLEYALPAKPYHFINNVPVRDQYRN</sequence>